<dbReference type="InterPro" id="IPR044398">
    <property type="entry name" value="Globin-sensor_dom"/>
</dbReference>
<dbReference type="SUPFAM" id="SSF46458">
    <property type="entry name" value="Globin-like"/>
    <property type="match status" value="1"/>
</dbReference>
<dbReference type="Gene3D" id="1.10.490.10">
    <property type="entry name" value="Globins"/>
    <property type="match status" value="1"/>
</dbReference>
<dbReference type="GO" id="GO:0019825">
    <property type="term" value="F:oxygen binding"/>
    <property type="evidence" value="ECO:0007669"/>
    <property type="project" value="InterPro"/>
</dbReference>
<dbReference type="Pfam" id="PF11563">
    <property type="entry name" value="Protoglobin"/>
    <property type="match status" value="1"/>
</dbReference>
<dbReference type="AlphaFoldDB" id="A0A3B0ZE47"/>
<accession>A0A3B0ZE47</accession>
<gene>
    <name evidence="2" type="ORF">MNBD_GAMMA18-2036</name>
</gene>
<dbReference type="EMBL" id="UOFP01000178">
    <property type="protein sequence ID" value="VAW87280.1"/>
    <property type="molecule type" value="Genomic_DNA"/>
</dbReference>
<protein>
    <recommendedName>
        <fullName evidence="1">Globin-sensor domain-containing protein</fullName>
    </recommendedName>
</protein>
<name>A0A3B0ZE47_9ZZZZ</name>
<dbReference type="InterPro" id="IPR009050">
    <property type="entry name" value="Globin-like_sf"/>
</dbReference>
<proteinExistence type="predicted"/>
<dbReference type="InterPro" id="IPR012292">
    <property type="entry name" value="Globin/Proto"/>
</dbReference>
<organism evidence="2">
    <name type="scientific">hydrothermal vent metagenome</name>
    <dbReference type="NCBI Taxonomy" id="652676"/>
    <lineage>
        <taxon>unclassified sequences</taxon>
        <taxon>metagenomes</taxon>
        <taxon>ecological metagenomes</taxon>
    </lineage>
</organism>
<dbReference type="GO" id="GO:0020037">
    <property type="term" value="F:heme binding"/>
    <property type="evidence" value="ECO:0007669"/>
    <property type="project" value="InterPro"/>
</dbReference>
<sequence length="190" mass="21692">MTNEIIEQIPECVRFNDEDAQALIRNKDALLALEDGLVDGFYNAVYSYSITRAVFTDDERAAREQTLREWYRRTLNGPFDDAYWKWQTFVGLVHIKRKVNNAMVSGMWGWILTYLSENALEHLDKIEAKAVIKALHGLQAAVMALISESYLRNMFVAVDKASGIKEALLMRLVNIEIDGMLEDARSDSVL</sequence>
<reference evidence="2" key="1">
    <citation type="submission" date="2018-06" db="EMBL/GenBank/DDBJ databases">
        <authorList>
            <person name="Zhirakovskaya E."/>
        </authorList>
    </citation>
    <scope>NUCLEOTIDE SEQUENCE</scope>
</reference>
<evidence type="ECO:0000313" key="2">
    <source>
        <dbReference type="EMBL" id="VAW87280.1"/>
    </source>
</evidence>
<feature type="domain" description="Globin-sensor" evidence="1">
    <location>
        <begin position="4"/>
        <end position="152"/>
    </location>
</feature>
<evidence type="ECO:0000259" key="1">
    <source>
        <dbReference type="Pfam" id="PF11563"/>
    </source>
</evidence>